<accession>A0A2X4UVG5</accession>
<dbReference type="InterPro" id="IPR052902">
    <property type="entry name" value="ABC-2_transporter"/>
</dbReference>
<feature type="domain" description="ABC transmembrane type-2" evidence="7">
    <location>
        <begin position="24"/>
        <end position="250"/>
    </location>
</feature>
<keyword evidence="6" id="KW-0813">Transport</keyword>
<sequence length="250" mass="26531">MTIGTNPTAAVVRTEARLFTREPGALFWILVFPVVLLTILGLIPAFREADPGLGGRRVIDLYVPIAVLLSMIVAGIQTMPAVLSTYRERGILRRLSVTPARPQALLLAQILIHAVAVAASIVLALLVGRAVFGVAFPEQPWGYALAVLLTLAAALSIGAAIAAVSASARIAQTVGTIVFFPMMFCAGVWLPVQTMPDLLQRIVGVTPFGAASEILDQAARGEWPSAGGMAVVALWAVALTVVAVRWFRWE</sequence>
<dbReference type="RefSeq" id="WP_072704068.1">
    <property type="nucleotide sequence ID" value="NZ_JAFBBL010000001.1"/>
</dbReference>
<evidence type="ECO:0000256" key="1">
    <source>
        <dbReference type="ARBA" id="ARBA00004141"/>
    </source>
</evidence>
<evidence type="ECO:0000256" key="5">
    <source>
        <dbReference type="ARBA" id="ARBA00023251"/>
    </source>
</evidence>
<keyword evidence="5" id="KW-0046">Antibiotic resistance</keyword>
<dbReference type="GO" id="GO:0140359">
    <property type="term" value="F:ABC-type transporter activity"/>
    <property type="evidence" value="ECO:0007669"/>
    <property type="project" value="InterPro"/>
</dbReference>
<evidence type="ECO:0000259" key="7">
    <source>
        <dbReference type="PROSITE" id="PS51012"/>
    </source>
</evidence>
<feature type="transmembrane region" description="Helical" evidence="6">
    <location>
        <begin position="25"/>
        <end position="46"/>
    </location>
</feature>
<dbReference type="PANTHER" id="PTHR43027:SF2">
    <property type="entry name" value="TRANSPORT PERMEASE PROTEIN"/>
    <property type="match status" value="1"/>
</dbReference>
<feature type="transmembrane region" description="Helical" evidence="6">
    <location>
        <begin position="170"/>
        <end position="190"/>
    </location>
</feature>
<evidence type="ECO:0000256" key="2">
    <source>
        <dbReference type="ARBA" id="ARBA00022692"/>
    </source>
</evidence>
<comment type="similarity">
    <text evidence="6">Belongs to the ABC-2 integral membrane protein family.</text>
</comment>
<dbReference type="PIRSF" id="PIRSF006648">
    <property type="entry name" value="DrrB"/>
    <property type="match status" value="1"/>
</dbReference>
<dbReference type="AlphaFoldDB" id="A0A2X4UVG5"/>
<proteinExistence type="inferred from homology"/>
<reference evidence="8 9" key="1">
    <citation type="submission" date="2018-06" db="EMBL/GenBank/DDBJ databases">
        <authorList>
            <consortium name="Pathogen Informatics"/>
            <person name="Doyle S."/>
        </authorList>
    </citation>
    <scope>NUCLEOTIDE SEQUENCE [LARGE SCALE GENOMIC DNA]</scope>
    <source>
        <strain evidence="8 9">NCTC10994</strain>
    </source>
</reference>
<keyword evidence="2 6" id="KW-0812">Transmembrane</keyword>
<evidence type="ECO:0000256" key="4">
    <source>
        <dbReference type="ARBA" id="ARBA00023136"/>
    </source>
</evidence>
<dbReference type="InterPro" id="IPR013525">
    <property type="entry name" value="ABC2_TM"/>
</dbReference>
<dbReference type="KEGG" id="rcr:NCTC10994_03475"/>
<dbReference type="STRING" id="1219011.GCA_001895045_03777"/>
<organism evidence="8 9">
    <name type="scientific">Rhodococcus coprophilus</name>
    <dbReference type="NCBI Taxonomy" id="38310"/>
    <lineage>
        <taxon>Bacteria</taxon>
        <taxon>Bacillati</taxon>
        <taxon>Actinomycetota</taxon>
        <taxon>Actinomycetes</taxon>
        <taxon>Mycobacteriales</taxon>
        <taxon>Nocardiaceae</taxon>
        <taxon>Rhodococcus</taxon>
    </lineage>
</organism>
<dbReference type="Proteomes" id="UP000249091">
    <property type="component" value="Chromosome 1"/>
</dbReference>
<dbReference type="PANTHER" id="PTHR43027">
    <property type="entry name" value="DOXORUBICIN RESISTANCE ABC TRANSPORTER PERMEASE PROTEIN DRRC-RELATED"/>
    <property type="match status" value="1"/>
</dbReference>
<feature type="transmembrane region" description="Helical" evidence="6">
    <location>
        <begin position="140"/>
        <end position="163"/>
    </location>
</feature>
<evidence type="ECO:0000256" key="6">
    <source>
        <dbReference type="RuleBase" id="RU361157"/>
    </source>
</evidence>
<gene>
    <name evidence="8" type="ORF">NCTC10994_03475</name>
</gene>
<dbReference type="InterPro" id="IPR000412">
    <property type="entry name" value="ABC_2_transport"/>
</dbReference>
<dbReference type="GO" id="GO:0046677">
    <property type="term" value="P:response to antibiotic"/>
    <property type="evidence" value="ECO:0007669"/>
    <property type="project" value="UniProtKB-KW"/>
</dbReference>
<protein>
    <recommendedName>
        <fullName evidence="6">Transport permease protein</fullName>
    </recommendedName>
</protein>
<evidence type="ECO:0000256" key="3">
    <source>
        <dbReference type="ARBA" id="ARBA00022989"/>
    </source>
</evidence>
<evidence type="ECO:0000313" key="9">
    <source>
        <dbReference type="Proteomes" id="UP000249091"/>
    </source>
</evidence>
<keyword evidence="3 6" id="KW-1133">Transmembrane helix</keyword>
<dbReference type="PRINTS" id="PR00164">
    <property type="entry name" value="ABC2TRNSPORT"/>
</dbReference>
<dbReference type="PROSITE" id="PS51012">
    <property type="entry name" value="ABC_TM2"/>
    <property type="match status" value="1"/>
</dbReference>
<keyword evidence="4 6" id="KW-0472">Membrane</keyword>
<name>A0A2X4UVG5_9NOCA</name>
<evidence type="ECO:0000313" key="8">
    <source>
        <dbReference type="EMBL" id="SQI37020.1"/>
    </source>
</evidence>
<feature type="transmembrane region" description="Helical" evidence="6">
    <location>
        <begin position="104"/>
        <end position="128"/>
    </location>
</feature>
<keyword evidence="6" id="KW-1003">Cell membrane</keyword>
<dbReference type="GO" id="GO:0043190">
    <property type="term" value="C:ATP-binding cassette (ABC) transporter complex"/>
    <property type="evidence" value="ECO:0007669"/>
    <property type="project" value="InterPro"/>
</dbReference>
<dbReference type="EMBL" id="LS483468">
    <property type="protein sequence ID" value="SQI37020.1"/>
    <property type="molecule type" value="Genomic_DNA"/>
</dbReference>
<dbReference type="InterPro" id="IPR047817">
    <property type="entry name" value="ABC2_TM_bact-type"/>
</dbReference>
<dbReference type="Pfam" id="PF01061">
    <property type="entry name" value="ABC2_membrane"/>
    <property type="match status" value="1"/>
</dbReference>
<keyword evidence="9" id="KW-1185">Reference proteome</keyword>
<feature type="transmembrane region" description="Helical" evidence="6">
    <location>
        <begin position="61"/>
        <end position="83"/>
    </location>
</feature>
<comment type="subcellular location">
    <subcellularLocation>
        <location evidence="6">Cell membrane</location>
        <topology evidence="6">Multi-pass membrane protein</topology>
    </subcellularLocation>
    <subcellularLocation>
        <location evidence="1">Membrane</location>
        <topology evidence="1">Multi-pass membrane protein</topology>
    </subcellularLocation>
</comment>
<feature type="transmembrane region" description="Helical" evidence="6">
    <location>
        <begin position="226"/>
        <end position="247"/>
    </location>
</feature>